<dbReference type="AlphaFoldDB" id="A0A7Y9DLJ6"/>
<dbReference type="PROSITE" id="PS00584">
    <property type="entry name" value="PFKB_KINASES_2"/>
    <property type="match status" value="1"/>
</dbReference>
<evidence type="ECO:0000256" key="1">
    <source>
        <dbReference type="ARBA" id="ARBA00022679"/>
    </source>
</evidence>
<dbReference type="GO" id="GO:0016301">
    <property type="term" value="F:kinase activity"/>
    <property type="evidence" value="ECO:0007669"/>
    <property type="project" value="UniProtKB-KW"/>
</dbReference>
<dbReference type="InterPro" id="IPR002173">
    <property type="entry name" value="Carboh/pur_kinase_PfkB_CS"/>
</dbReference>
<sequence length="241" mass="24927">MADLDVLLGGRLFCDLVFSGSSLPEPGAEVFADAFVLSPGGTADRATAVTVAVTDEHDRSSTTYEEAATEVPREWPGQLPTAATCHVGVAGEVPGWVDALRAARTVVFGGVGWDASREWSPAVLDRLAHVDVFVPDEVEATSCTRTDDALAAARVLAERVGTVVVTRGARGSLAVDGSGAVVEEPAPVVPVVDPTGAGDVFVAGLMTATRLGWGLRDRRRCCGSCKGPHRGRGTASSTTGR</sequence>
<evidence type="ECO:0000256" key="2">
    <source>
        <dbReference type="ARBA" id="ARBA00022777"/>
    </source>
</evidence>
<protein>
    <submittedName>
        <fullName evidence="4">Sugar/nucleoside kinase (Ribokinase family)</fullName>
    </submittedName>
</protein>
<dbReference type="PANTHER" id="PTHR10584">
    <property type="entry name" value="SUGAR KINASE"/>
    <property type="match status" value="1"/>
</dbReference>
<reference evidence="4 5" key="1">
    <citation type="submission" date="2020-07" db="EMBL/GenBank/DDBJ databases">
        <title>Sequencing the genomes of 1000 actinobacteria strains.</title>
        <authorList>
            <person name="Klenk H.-P."/>
        </authorList>
    </citation>
    <scope>NUCLEOTIDE SEQUENCE [LARGE SCALE GENOMIC DNA]</scope>
    <source>
        <strain evidence="4 5">DSM 7487</strain>
    </source>
</reference>
<evidence type="ECO:0000313" key="4">
    <source>
        <dbReference type="EMBL" id="NYD22855.1"/>
    </source>
</evidence>
<name>A0A7Y9DLJ6_9ACTN</name>
<dbReference type="Proteomes" id="UP000521922">
    <property type="component" value="Unassembled WGS sequence"/>
</dbReference>
<comment type="caution">
    <text evidence="4">The sequence shown here is derived from an EMBL/GenBank/DDBJ whole genome shotgun (WGS) entry which is preliminary data.</text>
</comment>
<feature type="domain" description="Carbohydrate kinase PfkB" evidence="3">
    <location>
        <begin position="45"/>
        <end position="216"/>
    </location>
</feature>
<keyword evidence="5" id="KW-1185">Reference proteome</keyword>
<accession>A0A7Y9DLJ6</accession>
<dbReference type="Gene3D" id="3.40.1190.20">
    <property type="match status" value="1"/>
</dbReference>
<keyword evidence="1" id="KW-0808">Transferase</keyword>
<evidence type="ECO:0000313" key="5">
    <source>
        <dbReference type="Proteomes" id="UP000521922"/>
    </source>
</evidence>
<proteinExistence type="predicted"/>
<organism evidence="4 5">
    <name type="scientific">Kineococcus aurantiacus</name>
    <dbReference type="NCBI Taxonomy" id="37633"/>
    <lineage>
        <taxon>Bacteria</taxon>
        <taxon>Bacillati</taxon>
        <taxon>Actinomycetota</taxon>
        <taxon>Actinomycetes</taxon>
        <taxon>Kineosporiales</taxon>
        <taxon>Kineosporiaceae</taxon>
        <taxon>Kineococcus</taxon>
    </lineage>
</organism>
<dbReference type="RefSeq" id="WP_179752144.1">
    <property type="nucleotide sequence ID" value="NZ_BAAAGN010000037.1"/>
</dbReference>
<gene>
    <name evidence="4" type="ORF">BJ968_002395</name>
</gene>
<dbReference type="SUPFAM" id="SSF53613">
    <property type="entry name" value="Ribokinase-like"/>
    <property type="match status" value="1"/>
</dbReference>
<evidence type="ECO:0000259" key="3">
    <source>
        <dbReference type="Pfam" id="PF00294"/>
    </source>
</evidence>
<dbReference type="EMBL" id="JACCBB010000001">
    <property type="protein sequence ID" value="NYD22855.1"/>
    <property type="molecule type" value="Genomic_DNA"/>
</dbReference>
<keyword evidence="2 4" id="KW-0418">Kinase</keyword>
<dbReference type="InterPro" id="IPR011611">
    <property type="entry name" value="PfkB_dom"/>
</dbReference>
<dbReference type="InterPro" id="IPR029056">
    <property type="entry name" value="Ribokinase-like"/>
</dbReference>
<dbReference type="Pfam" id="PF00294">
    <property type="entry name" value="PfkB"/>
    <property type="match status" value="1"/>
</dbReference>
<dbReference type="PANTHER" id="PTHR10584:SF166">
    <property type="entry name" value="RIBOKINASE"/>
    <property type="match status" value="1"/>
</dbReference>